<comment type="caution">
    <text evidence="2">The sequence shown here is derived from an EMBL/GenBank/DDBJ whole genome shotgun (WGS) entry which is preliminary data.</text>
</comment>
<feature type="region of interest" description="Disordered" evidence="1">
    <location>
        <begin position="107"/>
        <end position="188"/>
    </location>
</feature>
<evidence type="ECO:0000313" key="2">
    <source>
        <dbReference type="EMBL" id="GBP43465.1"/>
    </source>
</evidence>
<evidence type="ECO:0000256" key="1">
    <source>
        <dbReference type="SAM" id="MobiDB-lite"/>
    </source>
</evidence>
<feature type="compositionally biased region" description="Basic and acidic residues" evidence="1">
    <location>
        <begin position="175"/>
        <end position="188"/>
    </location>
</feature>
<gene>
    <name evidence="2" type="ORF">EVAR_16039_1</name>
</gene>
<reference evidence="2 3" key="1">
    <citation type="journal article" date="2019" name="Commun. Biol.">
        <title>The bagworm genome reveals a unique fibroin gene that provides high tensile strength.</title>
        <authorList>
            <person name="Kono N."/>
            <person name="Nakamura H."/>
            <person name="Ohtoshi R."/>
            <person name="Tomita M."/>
            <person name="Numata K."/>
            <person name="Arakawa K."/>
        </authorList>
    </citation>
    <scope>NUCLEOTIDE SEQUENCE [LARGE SCALE GENOMIC DNA]</scope>
</reference>
<keyword evidence="3" id="KW-1185">Reference proteome</keyword>
<organism evidence="2 3">
    <name type="scientific">Eumeta variegata</name>
    <name type="common">Bagworm moth</name>
    <name type="synonym">Eumeta japonica</name>
    <dbReference type="NCBI Taxonomy" id="151549"/>
    <lineage>
        <taxon>Eukaryota</taxon>
        <taxon>Metazoa</taxon>
        <taxon>Ecdysozoa</taxon>
        <taxon>Arthropoda</taxon>
        <taxon>Hexapoda</taxon>
        <taxon>Insecta</taxon>
        <taxon>Pterygota</taxon>
        <taxon>Neoptera</taxon>
        <taxon>Endopterygota</taxon>
        <taxon>Lepidoptera</taxon>
        <taxon>Glossata</taxon>
        <taxon>Ditrysia</taxon>
        <taxon>Tineoidea</taxon>
        <taxon>Psychidae</taxon>
        <taxon>Oiketicinae</taxon>
        <taxon>Eumeta</taxon>
    </lineage>
</organism>
<protein>
    <submittedName>
        <fullName evidence="2">Uncharacterized protein</fullName>
    </submittedName>
</protein>
<dbReference type="Proteomes" id="UP000299102">
    <property type="component" value="Unassembled WGS sequence"/>
</dbReference>
<name>A0A4C1W073_EUMVA</name>
<dbReference type="EMBL" id="BGZK01000436">
    <property type="protein sequence ID" value="GBP43465.1"/>
    <property type="molecule type" value="Genomic_DNA"/>
</dbReference>
<proteinExistence type="predicted"/>
<evidence type="ECO:0000313" key="3">
    <source>
        <dbReference type="Proteomes" id="UP000299102"/>
    </source>
</evidence>
<accession>A0A4C1W073</accession>
<dbReference type="AlphaFoldDB" id="A0A4C1W073"/>
<sequence>MSRRTSESSAPNAATMKEKPTIVCQQPVVVAAHGRKCSTNAFRADHKSVGASVPFHTLRSGSWGSEAKSLSYKGFGQETQEQRGRPQIWVLLFQTLSVTIERTNAAARIKPNPGRQHCNKGVDEGRKQRDRSERIGTTSKTRMGGENGTRDLNRIPLRSILRARARPGSGSRMGPEPERTGNRNGRRE</sequence>
<feature type="compositionally biased region" description="Basic and acidic residues" evidence="1">
    <location>
        <begin position="120"/>
        <end position="134"/>
    </location>
</feature>